<sequence>MAVSPDRVYEKRTSMMTTIDSRKIKGYESCTIQDSYPLGMRTNQRFSGQRERNIDKKPIDIKGGKQLIFTIENTMINHGQDCSHLRFRRGKSSTAF</sequence>
<dbReference type="AlphaFoldDB" id="A0A917S438"/>
<gene>
    <name evidence="1" type="ORF">GCM10007968_20680</name>
</gene>
<proteinExistence type="predicted"/>
<comment type="caution">
    <text evidence="1">The sequence shown here is derived from an EMBL/GenBank/DDBJ whole genome shotgun (WGS) entry which is preliminary data.</text>
</comment>
<reference evidence="1" key="2">
    <citation type="submission" date="2020-09" db="EMBL/GenBank/DDBJ databases">
        <authorList>
            <person name="Sun Q."/>
            <person name="Ohkuma M."/>
        </authorList>
    </citation>
    <scope>NUCLEOTIDE SEQUENCE</scope>
    <source>
        <strain evidence="1">JCM 15325</strain>
    </source>
</reference>
<name>A0A917S438_9BACL</name>
<evidence type="ECO:0000313" key="1">
    <source>
        <dbReference type="EMBL" id="GGL56548.1"/>
    </source>
</evidence>
<organism evidence="1 2">
    <name type="scientific">Sporolactobacillus putidus</name>
    <dbReference type="NCBI Taxonomy" id="492735"/>
    <lineage>
        <taxon>Bacteria</taxon>
        <taxon>Bacillati</taxon>
        <taxon>Bacillota</taxon>
        <taxon>Bacilli</taxon>
        <taxon>Bacillales</taxon>
        <taxon>Sporolactobacillaceae</taxon>
        <taxon>Sporolactobacillus</taxon>
    </lineage>
</organism>
<evidence type="ECO:0000313" key="2">
    <source>
        <dbReference type="Proteomes" id="UP000654670"/>
    </source>
</evidence>
<dbReference type="Proteomes" id="UP000654670">
    <property type="component" value="Unassembled WGS sequence"/>
</dbReference>
<dbReference type="EMBL" id="BMOK01000008">
    <property type="protein sequence ID" value="GGL56548.1"/>
    <property type="molecule type" value="Genomic_DNA"/>
</dbReference>
<accession>A0A917S438</accession>
<keyword evidence="2" id="KW-1185">Reference proteome</keyword>
<protein>
    <submittedName>
        <fullName evidence="1">Uncharacterized protein</fullName>
    </submittedName>
</protein>
<reference evidence="1" key="1">
    <citation type="journal article" date="2014" name="Int. J. Syst. Evol. Microbiol.">
        <title>Complete genome sequence of Corynebacterium casei LMG S-19264T (=DSM 44701T), isolated from a smear-ripened cheese.</title>
        <authorList>
            <consortium name="US DOE Joint Genome Institute (JGI-PGF)"/>
            <person name="Walter F."/>
            <person name="Albersmeier A."/>
            <person name="Kalinowski J."/>
            <person name="Ruckert C."/>
        </authorList>
    </citation>
    <scope>NUCLEOTIDE SEQUENCE</scope>
    <source>
        <strain evidence="1">JCM 15325</strain>
    </source>
</reference>